<comment type="similarity">
    <text evidence="2">Belongs to the mitochondrial carrier (TC 2.A.29) family.</text>
</comment>
<dbReference type="PANTHER" id="PTHR45939:SF1">
    <property type="entry name" value="MITOCHONDRIAL THIAMINE PYROPHOSPHATE CARRIER 1-RELATED"/>
    <property type="match status" value="1"/>
</dbReference>
<dbReference type="InterPro" id="IPR018108">
    <property type="entry name" value="MCP_transmembrane"/>
</dbReference>
<feature type="transmembrane region" description="Helical" evidence="10">
    <location>
        <begin position="599"/>
        <end position="616"/>
    </location>
</feature>
<feature type="region of interest" description="Disordered" evidence="9">
    <location>
        <begin position="678"/>
        <end position="700"/>
    </location>
</feature>
<dbReference type="EMBL" id="CAUYUJ010014471">
    <property type="protein sequence ID" value="CAK0841629.1"/>
    <property type="molecule type" value="Genomic_DNA"/>
</dbReference>
<feature type="repeat" description="Solcar" evidence="8">
    <location>
        <begin position="638"/>
        <end position="742"/>
    </location>
</feature>
<feature type="transmembrane region" description="Helical" evidence="10">
    <location>
        <begin position="545"/>
        <end position="562"/>
    </location>
</feature>
<dbReference type="SUPFAM" id="SSF103506">
    <property type="entry name" value="Mitochondrial carrier"/>
    <property type="match status" value="1"/>
</dbReference>
<evidence type="ECO:0000313" key="12">
    <source>
        <dbReference type="Proteomes" id="UP001189429"/>
    </source>
</evidence>
<sequence length="774" mass="82466">MLSLGATMDLEWPNSLIKHRVRGAWLDMFVPGGIAVFSLHLYCDDPMDPDRSYATHCRPLEDERIGIHGKGESKAAESGDDLAALDFRGPAQLRADLTGGPMGRVDDLTSEWTDIWTPKGKSQDPLEPISLLTMEPIGEPLASATPGQIQERTSRFKVGAVIGADRAHPADFGILGGAALECVAALWFWMEYYGMSYEVLAAIILAMIPMAIRMEHSFICGHGAASALVDAAFCHEKTAASKVPSARLYNVADDITSGATGKARTGCFPAAFNGASAIDTNMSSPTKLRAIPGQAGFGKSPRPRPFQQFDGGTLDQDCTGIRAAARLQRKAGPQLFMPDDAMDGEAAPLRHRAQRLGAQATMSHGCDRCRARAKTQEDLESGRCKAQPAAVEEAHESHALMVAGTVVFCNQAQRPPPTRACLRALPAAAAEPTAPGAMASKQASAAFVGLVQATAGAMGGVAAAAALMPLEVAKTRIAIGQAESSSIVAAIREILDSAGALGLFAGVGPKCVETGTRNFIYFYIYESLSMIVKSKLGKQGTRGKLLLGYFAGVGTIISTMPLEVLSTQMQSEEAAGLSALTVTRKLLGKEGIAGLFRGFWFNILLCVNPAIQNTCFDYMKAVVLMLRRRANPNRRAVLTALQAFLLGAVAKALATVITFPLVRVKTLLQCAPADDAPAARAAGDDHPATAPVALPKKQEQERGRDVLARRFSQLYRGLNSALWKSVLQAALLYMTKDQVETVVVRVFKICAKTMRRMDGTLKLGATSGRPLPVS</sequence>
<keyword evidence="5" id="KW-0677">Repeat</keyword>
<reference evidence="11" key="1">
    <citation type="submission" date="2023-10" db="EMBL/GenBank/DDBJ databases">
        <authorList>
            <person name="Chen Y."/>
            <person name="Shah S."/>
            <person name="Dougan E. K."/>
            <person name="Thang M."/>
            <person name="Chan C."/>
        </authorList>
    </citation>
    <scope>NUCLEOTIDE SEQUENCE [LARGE SCALE GENOMIC DNA]</scope>
</reference>
<dbReference type="PANTHER" id="PTHR45939">
    <property type="entry name" value="PEROXISOMAL MEMBRANE PROTEIN PMP34-RELATED"/>
    <property type="match status" value="1"/>
</dbReference>
<feature type="repeat" description="Solcar" evidence="8">
    <location>
        <begin position="447"/>
        <end position="531"/>
    </location>
</feature>
<evidence type="ECO:0000256" key="10">
    <source>
        <dbReference type="SAM" id="Phobius"/>
    </source>
</evidence>
<keyword evidence="3" id="KW-0813">Transport</keyword>
<evidence type="ECO:0000256" key="2">
    <source>
        <dbReference type="ARBA" id="ARBA00006375"/>
    </source>
</evidence>
<dbReference type="Proteomes" id="UP001189429">
    <property type="component" value="Unassembled WGS sequence"/>
</dbReference>
<dbReference type="InterPro" id="IPR023395">
    <property type="entry name" value="MCP_dom_sf"/>
</dbReference>
<organism evidence="11 12">
    <name type="scientific">Prorocentrum cordatum</name>
    <dbReference type="NCBI Taxonomy" id="2364126"/>
    <lineage>
        <taxon>Eukaryota</taxon>
        <taxon>Sar</taxon>
        <taxon>Alveolata</taxon>
        <taxon>Dinophyceae</taxon>
        <taxon>Prorocentrales</taxon>
        <taxon>Prorocentraceae</taxon>
        <taxon>Prorocentrum</taxon>
    </lineage>
</organism>
<evidence type="ECO:0008006" key="13">
    <source>
        <dbReference type="Google" id="ProtNLM"/>
    </source>
</evidence>
<dbReference type="Pfam" id="PF00153">
    <property type="entry name" value="Mito_carr"/>
    <property type="match status" value="3"/>
</dbReference>
<keyword evidence="12" id="KW-1185">Reference proteome</keyword>
<keyword evidence="4 8" id="KW-0812">Transmembrane</keyword>
<evidence type="ECO:0000256" key="6">
    <source>
        <dbReference type="ARBA" id="ARBA00022989"/>
    </source>
</evidence>
<keyword evidence="7 8" id="KW-0472">Membrane</keyword>
<feature type="transmembrane region" description="Helical" evidence="10">
    <location>
        <begin position="637"/>
        <end position="662"/>
    </location>
</feature>
<protein>
    <recommendedName>
        <fullName evidence="13">ADP,ATP carrier protein</fullName>
    </recommendedName>
</protein>
<evidence type="ECO:0000256" key="7">
    <source>
        <dbReference type="ARBA" id="ARBA00023136"/>
    </source>
</evidence>
<gene>
    <name evidence="11" type="ORF">PCOR1329_LOCUS36791</name>
</gene>
<proteinExistence type="inferred from homology"/>
<dbReference type="InterPro" id="IPR052217">
    <property type="entry name" value="Mito/Peroxisomal_Carrier"/>
</dbReference>
<name>A0ABN9T968_9DINO</name>
<evidence type="ECO:0000256" key="4">
    <source>
        <dbReference type="ARBA" id="ARBA00022692"/>
    </source>
</evidence>
<keyword evidence="6 10" id="KW-1133">Transmembrane helix</keyword>
<evidence type="ECO:0000256" key="8">
    <source>
        <dbReference type="PROSITE-ProRule" id="PRU00282"/>
    </source>
</evidence>
<evidence type="ECO:0000256" key="3">
    <source>
        <dbReference type="ARBA" id="ARBA00022448"/>
    </source>
</evidence>
<comment type="subcellular location">
    <subcellularLocation>
        <location evidence="1">Membrane</location>
        <topology evidence="1">Multi-pass membrane protein</topology>
    </subcellularLocation>
</comment>
<dbReference type="PROSITE" id="PS50920">
    <property type="entry name" value="SOLCAR"/>
    <property type="match status" value="3"/>
</dbReference>
<evidence type="ECO:0000256" key="5">
    <source>
        <dbReference type="ARBA" id="ARBA00022737"/>
    </source>
</evidence>
<evidence type="ECO:0000313" key="11">
    <source>
        <dbReference type="EMBL" id="CAK0841629.1"/>
    </source>
</evidence>
<evidence type="ECO:0000256" key="9">
    <source>
        <dbReference type="SAM" id="MobiDB-lite"/>
    </source>
</evidence>
<comment type="caution">
    <text evidence="11">The sequence shown here is derived from an EMBL/GenBank/DDBJ whole genome shotgun (WGS) entry which is preliminary data.</text>
</comment>
<dbReference type="Gene3D" id="1.50.40.10">
    <property type="entry name" value="Mitochondrial carrier domain"/>
    <property type="match status" value="1"/>
</dbReference>
<evidence type="ECO:0000256" key="1">
    <source>
        <dbReference type="ARBA" id="ARBA00004141"/>
    </source>
</evidence>
<accession>A0ABN9T968</accession>
<feature type="repeat" description="Solcar" evidence="8">
    <location>
        <begin position="539"/>
        <end position="622"/>
    </location>
</feature>